<dbReference type="InterPro" id="IPR036390">
    <property type="entry name" value="WH_DNA-bd_sf"/>
</dbReference>
<evidence type="ECO:0000313" key="7">
    <source>
        <dbReference type="Proteomes" id="UP000516173"/>
    </source>
</evidence>
<keyword evidence="2" id="KW-0238">DNA-binding</keyword>
<dbReference type="GeneID" id="80346081"/>
<evidence type="ECO:0000259" key="5">
    <source>
        <dbReference type="PROSITE" id="PS51118"/>
    </source>
</evidence>
<dbReference type="RefSeq" id="WP_232110893.1">
    <property type="nucleotide sequence ID" value="NZ_AP023396.1"/>
</dbReference>
<dbReference type="Proteomes" id="UP000516173">
    <property type="component" value="Chromosome"/>
</dbReference>
<feature type="region of interest" description="Disordered" evidence="4">
    <location>
        <begin position="105"/>
        <end position="125"/>
    </location>
</feature>
<sequence length="125" mass="13958">MAADIPAPGRPVRGSTTGRPIMALLDLLGRRWLLRVIWELHRAEHPPTFRDLRTACGDISSSVLTRRLHELTDAGLVAHDNGYALTPLGTRLVDNLQPLTRWAEEWSRHQTDAPARTGPQRPLTS</sequence>
<proteinExistence type="predicted"/>
<dbReference type="KEGG" id="nwl:NWFMUON74_14880"/>
<keyword evidence="3" id="KW-0804">Transcription</keyword>
<accession>A0A7G1KGM6</accession>
<evidence type="ECO:0000256" key="3">
    <source>
        <dbReference type="ARBA" id="ARBA00023163"/>
    </source>
</evidence>
<gene>
    <name evidence="6" type="ORF">NWFMUON74_14880</name>
</gene>
<reference evidence="6 7" key="1">
    <citation type="submission" date="2020-08" db="EMBL/GenBank/DDBJ databases">
        <title>Genome Sequencing of Nocardia wallacei strain FMUON74 and assembly.</title>
        <authorList>
            <person name="Toyokawa M."/>
            <person name="Uesaka K."/>
        </authorList>
    </citation>
    <scope>NUCLEOTIDE SEQUENCE [LARGE SCALE GENOMIC DNA]</scope>
    <source>
        <strain evidence="6 7">FMUON74</strain>
    </source>
</reference>
<dbReference type="EMBL" id="AP023396">
    <property type="protein sequence ID" value="BCK53716.1"/>
    <property type="molecule type" value="Genomic_DNA"/>
</dbReference>
<organism evidence="6 7">
    <name type="scientific">Nocardia wallacei</name>
    <dbReference type="NCBI Taxonomy" id="480035"/>
    <lineage>
        <taxon>Bacteria</taxon>
        <taxon>Bacillati</taxon>
        <taxon>Actinomycetota</taxon>
        <taxon>Actinomycetes</taxon>
        <taxon>Mycobacteriales</taxon>
        <taxon>Nocardiaceae</taxon>
        <taxon>Nocardia</taxon>
    </lineage>
</organism>
<evidence type="ECO:0000256" key="2">
    <source>
        <dbReference type="ARBA" id="ARBA00023125"/>
    </source>
</evidence>
<dbReference type="Gene3D" id="1.10.10.10">
    <property type="entry name" value="Winged helix-like DNA-binding domain superfamily/Winged helix DNA-binding domain"/>
    <property type="match status" value="1"/>
</dbReference>
<dbReference type="InterPro" id="IPR036388">
    <property type="entry name" value="WH-like_DNA-bd_sf"/>
</dbReference>
<feature type="domain" description="HTH hxlR-type" evidence="5">
    <location>
        <begin position="19"/>
        <end position="111"/>
    </location>
</feature>
<dbReference type="PANTHER" id="PTHR33204">
    <property type="entry name" value="TRANSCRIPTIONAL REGULATOR, MARR FAMILY"/>
    <property type="match status" value="1"/>
</dbReference>
<dbReference type="Pfam" id="PF01638">
    <property type="entry name" value="HxlR"/>
    <property type="match status" value="1"/>
</dbReference>
<keyword evidence="7" id="KW-1185">Reference proteome</keyword>
<dbReference type="GO" id="GO:0003677">
    <property type="term" value="F:DNA binding"/>
    <property type="evidence" value="ECO:0007669"/>
    <property type="project" value="UniProtKB-KW"/>
</dbReference>
<dbReference type="PANTHER" id="PTHR33204:SF37">
    <property type="entry name" value="HTH-TYPE TRANSCRIPTIONAL REGULATOR YODB"/>
    <property type="match status" value="1"/>
</dbReference>
<protein>
    <submittedName>
        <fullName evidence="6">Transcriptional regulator</fullName>
    </submittedName>
</protein>
<evidence type="ECO:0000256" key="1">
    <source>
        <dbReference type="ARBA" id="ARBA00023015"/>
    </source>
</evidence>
<evidence type="ECO:0000313" key="6">
    <source>
        <dbReference type="EMBL" id="BCK53716.1"/>
    </source>
</evidence>
<dbReference type="InterPro" id="IPR002577">
    <property type="entry name" value="HTH_HxlR"/>
</dbReference>
<dbReference type="PROSITE" id="PS51118">
    <property type="entry name" value="HTH_HXLR"/>
    <property type="match status" value="1"/>
</dbReference>
<name>A0A7G1KGM6_9NOCA</name>
<keyword evidence="1" id="KW-0805">Transcription regulation</keyword>
<dbReference type="SUPFAM" id="SSF46785">
    <property type="entry name" value="Winged helix' DNA-binding domain"/>
    <property type="match status" value="1"/>
</dbReference>
<dbReference type="AlphaFoldDB" id="A0A7G1KGM6"/>
<evidence type="ECO:0000256" key="4">
    <source>
        <dbReference type="SAM" id="MobiDB-lite"/>
    </source>
</evidence>